<keyword evidence="1" id="KW-1133">Transmembrane helix</keyword>
<proteinExistence type="predicted"/>
<feature type="transmembrane region" description="Helical" evidence="1">
    <location>
        <begin position="32"/>
        <end position="52"/>
    </location>
</feature>
<keyword evidence="1" id="KW-0812">Transmembrane</keyword>
<reference evidence="2 3" key="1">
    <citation type="submission" date="2016-09" db="EMBL/GenBank/DDBJ databases">
        <title>The complete genome sequences of Rhizobium gallicum, symbiovars gallicum and phaseoli, symbionts associated to common bean (Phaseolus vulgaris).</title>
        <authorList>
            <person name="Bustos P."/>
            <person name="Santamaria R.I."/>
            <person name="Perez-Carrascal O.M."/>
            <person name="Juarez S."/>
            <person name="Lozano L."/>
            <person name="Martinez-Flores I."/>
            <person name="Martinez-Romero E."/>
            <person name="Cevallos M."/>
            <person name="Romero D."/>
            <person name="Davila G."/>
            <person name="Gonzalez V."/>
        </authorList>
    </citation>
    <scope>NUCLEOTIDE SEQUENCE [LARGE SCALE GENOMIC DNA]</scope>
    <source>
        <strain evidence="2 3">8C-3</strain>
        <plasmid evidence="3">Plasmid prsp8c3a</plasmid>
    </source>
</reference>
<dbReference type="Proteomes" id="UP000185109">
    <property type="component" value="Plasmid pRsp8C3a"/>
</dbReference>
<evidence type="ECO:0000313" key="3">
    <source>
        <dbReference type="Proteomes" id="UP000185109"/>
    </source>
</evidence>
<keyword evidence="2" id="KW-0614">Plasmid</keyword>
<gene>
    <name evidence="2" type="ORF">AM571_PA00332</name>
</gene>
<evidence type="ECO:0000256" key="1">
    <source>
        <dbReference type="SAM" id="Phobius"/>
    </source>
</evidence>
<geneLocation type="plasmid" evidence="3">
    <name>prsp8c3a</name>
</geneLocation>
<feature type="transmembrane region" description="Helical" evidence="1">
    <location>
        <begin position="64"/>
        <end position="84"/>
    </location>
</feature>
<dbReference type="AlphaFoldDB" id="A0A1L5PAS8"/>
<dbReference type="EMBL" id="CP017242">
    <property type="protein sequence ID" value="APO77213.1"/>
    <property type="molecule type" value="Genomic_DNA"/>
</dbReference>
<sequence length="152" mass="16217">MTDQNVARAAGAHGQLAEVWGDVVSRPQLAKAMIMGAIWSLAVYFVALATVAPMAGTPAVGKALAMLGGIVGSVVSGAICARIFPPKRTVVEQVQTETAWQVEVLEQLEQEGGPIGRVEDLPPVVVQEMREVGLYDLFKNYEDRRGAGRQGE</sequence>
<organism evidence="2 3">
    <name type="scientific">Rhizobium etli 8C-3</name>
    <dbReference type="NCBI Taxonomy" id="538025"/>
    <lineage>
        <taxon>Bacteria</taxon>
        <taxon>Pseudomonadati</taxon>
        <taxon>Pseudomonadota</taxon>
        <taxon>Alphaproteobacteria</taxon>
        <taxon>Hyphomicrobiales</taxon>
        <taxon>Rhizobiaceae</taxon>
        <taxon>Rhizobium/Agrobacterium group</taxon>
        <taxon>Rhizobium</taxon>
    </lineage>
</organism>
<keyword evidence="1" id="KW-0472">Membrane</keyword>
<protein>
    <submittedName>
        <fullName evidence="2">Uncharacterized protein</fullName>
    </submittedName>
</protein>
<dbReference type="RefSeq" id="WP_074063619.1">
    <property type="nucleotide sequence ID" value="NZ_CP017242.1"/>
</dbReference>
<evidence type="ECO:0000313" key="2">
    <source>
        <dbReference type="EMBL" id="APO77213.1"/>
    </source>
</evidence>
<accession>A0A1L5PAS8</accession>
<name>A0A1L5PAS8_RHIET</name>